<feature type="domain" description="Pyridoxine 5'-phosphate oxidase dimerisation C-terminal" evidence="13">
    <location>
        <begin position="176"/>
        <end position="218"/>
    </location>
</feature>
<dbReference type="Pfam" id="PF10590">
    <property type="entry name" value="PNP_phzG_C"/>
    <property type="match status" value="1"/>
</dbReference>
<evidence type="ECO:0000313" key="15">
    <source>
        <dbReference type="Proteomes" id="UP000253919"/>
    </source>
</evidence>
<dbReference type="NCBIfam" id="TIGR00558">
    <property type="entry name" value="pdxH"/>
    <property type="match status" value="1"/>
</dbReference>
<feature type="domain" description="Pyridoxamine 5'-phosphate oxidase N-terminal" evidence="12">
    <location>
        <begin position="36"/>
        <end position="160"/>
    </location>
</feature>
<dbReference type="UniPathway" id="UPA01068">
    <property type="reaction ID" value="UER00304"/>
</dbReference>
<dbReference type="InterPro" id="IPR011576">
    <property type="entry name" value="Pyridox_Oxase_N"/>
</dbReference>
<comment type="subunit">
    <text evidence="4 9">Homodimer.</text>
</comment>
<dbReference type="RefSeq" id="WP_115372492.1">
    <property type="nucleotide sequence ID" value="NZ_QASA01000001.1"/>
</dbReference>
<feature type="binding site" evidence="9 11">
    <location>
        <position position="86"/>
    </location>
    <ligand>
        <name>FMN</name>
        <dbReference type="ChEBI" id="CHEBI:58210"/>
    </ligand>
</feature>
<dbReference type="PROSITE" id="PS01064">
    <property type="entry name" value="PYRIDOX_OXIDASE"/>
    <property type="match status" value="1"/>
</dbReference>
<sequence>MSTSLNLADIRKNYARQELHESLVSPDPLQQFNTWLQEAIQANLPEPTAMVLATADPEGVPSARVVLLKGVTDQGFMFFTNYLSHKGQDMARNPAVALTFFWPELERQIRVEGLVTKASSLESDQYFGSRPLGSQIGAWASPQSKPVTNREQLEAANQEYERKFAGLANIPRPEHWGGYLVQPDLIEFWQGRPNRLHDRIVYSKNDNSADWQIGRLAP</sequence>
<feature type="binding site" evidence="9 11">
    <location>
        <begin position="143"/>
        <end position="144"/>
    </location>
    <ligand>
        <name>FMN</name>
        <dbReference type="ChEBI" id="CHEBI:58210"/>
    </ligand>
</feature>
<evidence type="ECO:0000256" key="6">
    <source>
        <dbReference type="ARBA" id="ARBA00022643"/>
    </source>
</evidence>
<comment type="catalytic activity">
    <reaction evidence="9">
        <text>pyridoxamine 5'-phosphate + O2 + H2O = pyridoxal 5'-phosphate + H2O2 + NH4(+)</text>
        <dbReference type="Rhea" id="RHEA:15817"/>
        <dbReference type="ChEBI" id="CHEBI:15377"/>
        <dbReference type="ChEBI" id="CHEBI:15379"/>
        <dbReference type="ChEBI" id="CHEBI:16240"/>
        <dbReference type="ChEBI" id="CHEBI:28938"/>
        <dbReference type="ChEBI" id="CHEBI:58451"/>
        <dbReference type="ChEBI" id="CHEBI:597326"/>
        <dbReference type="EC" id="1.4.3.5"/>
    </reaction>
</comment>
<feature type="binding site" evidence="9 11">
    <location>
        <position position="189"/>
    </location>
    <ligand>
        <name>FMN</name>
        <dbReference type="ChEBI" id="CHEBI:58210"/>
    </ligand>
</feature>
<dbReference type="AlphaFoldDB" id="A0A369QHT6"/>
<comment type="catalytic activity">
    <reaction evidence="9">
        <text>pyridoxine 5'-phosphate + O2 = pyridoxal 5'-phosphate + H2O2</text>
        <dbReference type="Rhea" id="RHEA:15149"/>
        <dbReference type="ChEBI" id="CHEBI:15379"/>
        <dbReference type="ChEBI" id="CHEBI:16240"/>
        <dbReference type="ChEBI" id="CHEBI:58589"/>
        <dbReference type="ChEBI" id="CHEBI:597326"/>
        <dbReference type="EC" id="1.4.3.5"/>
    </reaction>
</comment>
<comment type="pathway">
    <text evidence="2 9">Cofactor metabolism; pyridoxal 5'-phosphate salvage; pyridoxal 5'-phosphate from pyridoxine 5'-phosphate: step 1/1.</text>
</comment>
<keyword evidence="15" id="KW-1185">Reference proteome</keyword>
<feature type="binding site" evidence="9 10">
    <location>
        <position position="126"/>
    </location>
    <ligand>
        <name>substrate</name>
    </ligand>
</feature>
<reference evidence="14 15" key="1">
    <citation type="submission" date="2018-04" db="EMBL/GenBank/DDBJ databases">
        <title>Adhaeribacter sp. HMF7616 genome sequencing and assembly.</title>
        <authorList>
            <person name="Kang H."/>
            <person name="Kang J."/>
            <person name="Cha I."/>
            <person name="Kim H."/>
            <person name="Joh K."/>
        </authorList>
    </citation>
    <scope>NUCLEOTIDE SEQUENCE [LARGE SCALE GENOMIC DNA]</scope>
    <source>
        <strain evidence="14 15">HMF7616</strain>
    </source>
</reference>
<dbReference type="GO" id="GO:0008615">
    <property type="term" value="P:pyridoxine biosynthetic process"/>
    <property type="evidence" value="ECO:0007669"/>
    <property type="project" value="UniProtKB-UniRule"/>
</dbReference>
<evidence type="ECO:0000256" key="9">
    <source>
        <dbReference type="HAMAP-Rule" id="MF_01629"/>
    </source>
</evidence>
<dbReference type="PIRSF" id="PIRSF000190">
    <property type="entry name" value="Pyd_amn-ph_oxd"/>
    <property type="match status" value="1"/>
</dbReference>
<name>A0A369QHT6_9BACT</name>
<feature type="binding site" evidence="9 10">
    <location>
        <position position="130"/>
    </location>
    <ligand>
        <name>substrate</name>
    </ligand>
</feature>
<evidence type="ECO:0000256" key="4">
    <source>
        <dbReference type="ARBA" id="ARBA00011738"/>
    </source>
</evidence>
<dbReference type="NCBIfam" id="NF004231">
    <property type="entry name" value="PRK05679.1"/>
    <property type="match status" value="1"/>
</dbReference>
<feature type="binding site" evidence="9 11">
    <location>
        <position position="199"/>
    </location>
    <ligand>
        <name>FMN</name>
        <dbReference type="ChEBI" id="CHEBI:58210"/>
    </ligand>
</feature>
<organism evidence="14 15">
    <name type="scientific">Adhaeribacter pallidiroseus</name>
    <dbReference type="NCBI Taxonomy" id="2072847"/>
    <lineage>
        <taxon>Bacteria</taxon>
        <taxon>Pseudomonadati</taxon>
        <taxon>Bacteroidota</taxon>
        <taxon>Cytophagia</taxon>
        <taxon>Cytophagales</taxon>
        <taxon>Hymenobacteraceae</taxon>
        <taxon>Adhaeribacter</taxon>
    </lineage>
</organism>
<gene>
    <name evidence="9 14" type="primary">pdxH</name>
    <name evidence="14" type="ORF">AHMF7616_01746</name>
</gene>
<protein>
    <recommendedName>
        <fullName evidence="9">Pyridoxine/pyridoxamine 5'-phosphate oxidase</fullName>
        <ecNumber evidence="9">1.4.3.5</ecNumber>
    </recommendedName>
    <alternativeName>
        <fullName evidence="9">PNP/PMP oxidase</fullName>
        <shortName evidence="9">PNPOx</shortName>
    </alternativeName>
    <alternativeName>
        <fullName evidence="9">Pyridoxal 5'-phosphate synthase</fullName>
    </alternativeName>
</protein>
<evidence type="ECO:0000256" key="3">
    <source>
        <dbReference type="ARBA" id="ARBA00007301"/>
    </source>
</evidence>
<feature type="binding site" evidence="9 11">
    <location>
        <begin position="79"/>
        <end position="80"/>
    </location>
    <ligand>
        <name>FMN</name>
        <dbReference type="ChEBI" id="CHEBI:58210"/>
    </ligand>
</feature>
<evidence type="ECO:0000256" key="2">
    <source>
        <dbReference type="ARBA" id="ARBA00005037"/>
    </source>
</evidence>
<dbReference type="Gene3D" id="2.30.110.10">
    <property type="entry name" value="Electron Transport, Fmn-binding Protein, Chain A"/>
    <property type="match status" value="1"/>
</dbReference>
<feature type="binding site" evidence="9 10">
    <location>
        <position position="134"/>
    </location>
    <ligand>
        <name>substrate</name>
    </ligand>
</feature>
<feature type="binding site" evidence="10">
    <location>
        <begin position="11"/>
        <end position="14"/>
    </location>
    <ligand>
        <name>substrate</name>
    </ligand>
</feature>
<dbReference type="FunFam" id="2.30.110.10:FF:000005">
    <property type="entry name" value="NAD(P)H-hydrate epimerase"/>
    <property type="match status" value="1"/>
</dbReference>
<dbReference type="HAMAP" id="MF_01629">
    <property type="entry name" value="PdxH"/>
    <property type="match status" value="1"/>
</dbReference>
<keyword evidence="5 9" id="KW-0285">Flavoprotein</keyword>
<dbReference type="InterPro" id="IPR019740">
    <property type="entry name" value="Pyridox_Oxase_CS"/>
</dbReference>
<keyword evidence="7 9" id="KW-0560">Oxidoreductase</keyword>
<keyword evidence="6 9" id="KW-0288">FMN</keyword>
<evidence type="ECO:0000256" key="10">
    <source>
        <dbReference type="PIRSR" id="PIRSR000190-1"/>
    </source>
</evidence>
<dbReference type="InterPro" id="IPR012349">
    <property type="entry name" value="Split_barrel_FMN-bd"/>
</dbReference>
<comment type="similarity">
    <text evidence="3 9">Belongs to the pyridoxamine 5'-phosphate oxidase family.</text>
</comment>
<comment type="cofactor">
    <cofactor evidence="9 11">
        <name>FMN</name>
        <dbReference type="ChEBI" id="CHEBI:58210"/>
    </cofactor>
    <text evidence="9 11">Binds 1 FMN per subunit.</text>
</comment>
<dbReference type="EC" id="1.4.3.5" evidence="9"/>
<proteinExistence type="inferred from homology"/>
<feature type="binding site" evidence="9 11">
    <location>
        <position position="108"/>
    </location>
    <ligand>
        <name>FMN</name>
        <dbReference type="ChEBI" id="CHEBI:58210"/>
    </ligand>
</feature>
<dbReference type="SUPFAM" id="SSF50475">
    <property type="entry name" value="FMN-binding split barrel"/>
    <property type="match status" value="1"/>
</dbReference>
<dbReference type="PANTHER" id="PTHR10851:SF0">
    <property type="entry name" value="PYRIDOXINE-5'-PHOSPHATE OXIDASE"/>
    <property type="match status" value="1"/>
</dbReference>
<comment type="caution">
    <text evidence="9">Lacks conserved residue(s) required for the propagation of feature annotation.</text>
</comment>
<dbReference type="GO" id="GO:0010181">
    <property type="term" value="F:FMN binding"/>
    <property type="evidence" value="ECO:0007669"/>
    <property type="project" value="UniProtKB-UniRule"/>
</dbReference>
<evidence type="ECO:0000256" key="7">
    <source>
        <dbReference type="ARBA" id="ARBA00023002"/>
    </source>
</evidence>
<evidence type="ECO:0000313" key="14">
    <source>
        <dbReference type="EMBL" id="RDC63145.1"/>
    </source>
</evidence>
<feature type="binding site" evidence="9 10">
    <location>
        <position position="69"/>
    </location>
    <ligand>
        <name>substrate</name>
    </ligand>
</feature>
<evidence type="ECO:0000256" key="11">
    <source>
        <dbReference type="PIRSR" id="PIRSR000190-2"/>
    </source>
</evidence>
<evidence type="ECO:0000259" key="12">
    <source>
        <dbReference type="Pfam" id="PF01243"/>
    </source>
</evidence>
<feature type="binding site" evidence="9 11">
    <location>
        <begin position="64"/>
        <end position="69"/>
    </location>
    <ligand>
        <name>FMN</name>
        <dbReference type="ChEBI" id="CHEBI:58210"/>
    </ligand>
</feature>
<evidence type="ECO:0000256" key="5">
    <source>
        <dbReference type="ARBA" id="ARBA00022630"/>
    </source>
</evidence>
<evidence type="ECO:0000259" key="13">
    <source>
        <dbReference type="Pfam" id="PF10590"/>
    </source>
</evidence>
<dbReference type="GO" id="GO:0004733">
    <property type="term" value="F:pyridoxamine phosphate oxidase activity"/>
    <property type="evidence" value="ECO:0007669"/>
    <property type="project" value="UniProtKB-UniRule"/>
</dbReference>
<comment type="pathway">
    <text evidence="1 9">Cofactor metabolism; pyridoxal 5'-phosphate salvage; pyridoxal 5'-phosphate from pyridoxamine 5'-phosphate: step 1/1.</text>
</comment>
<dbReference type="InterPro" id="IPR000659">
    <property type="entry name" value="Pyridox_Oxase"/>
</dbReference>
<keyword evidence="8 9" id="KW-0664">Pyridoxine biosynthesis</keyword>
<dbReference type="EMBL" id="QASA01000001">
    <property type="protein sequence ID" value="RDC63145.1"/>
    <property type="molecule type" value="Genomic_DNA"/>
</dbReference>
<comment type="function">
    <text evidence="9">Catalyzes the oxidation of either pyridoxine 5'-phosphate (PNP) or pyridoxamine 5'-phosphate (PMP) into pyridoxal 5'-phosphate (PLP).</text>
</comment>
<comment type="caution">
    <text evidence="14">The sequence shown here is derived from an EMBL/GenBank/DDBJ whole genome shotgun (WGS) entry which is preliminary data.</text>
</comment>
<accession>A0A369QHT6</accession>
<dbReference type="PANTHER" id="PTHR10851">
    <property type="entry name" value="PYRIDOXINE-5-PHOSPHATE OXIDASE"/>
    <property type="match status" value="1"/>
</dbReference>
<dbReference type="InterPro" id="IPR019576">
    <property type="entry name" value="Pyridoxamine_oxidase_dimer_C"/>
</dbReference>
<evidence type="ECO:0000256" key="1">
    <source>
        <dbReference type="ARBA" id="ARBA00004738"/>
    </source>
</evidence>
<evidence type="ECO:0000256" key="8">
    <source>
        <dbReference type="ARBA" id="ARBA00023096"/>
    </source>
</evidence>
<dbReference type="OrthoDB" id="9780392at2"/>
<dbReference type="Proteomes" id="UP000253919">
    <property type="component" value="Unassembled WGS sequence"/>
</dbReference>
<dbReference type="Pfam" id="PF01243">
    <property type="entry name" value="PNPOx_N"/>
    <property type="match status" value="1"/>
</dbReference>
<feature type="binding site" evidence="9 10">
    <location>
        <begin position="195"/>
        <end position="197"/>
    </location>
    <ligand>
        <name>substrate</name>
    </ligand>
</feature>